<evidence type="ECO:0000256" key="1">
    <source>
        <dbReference type="ARBA" id="ARBA00001947"/>
    </source>
</evidence>
<dbReference type="InterPro" id="IPR003785">
    <property type="entry name" value="Creatininase/forma_Hydrolase"/>
</dbReference>
<dbReference type="PANTHER" id="PTHR35005">
    <property type="entry name" value="3-DEHYDRO-SCYLLO-INOSOSE HYDROLASE"/>
    <property type="match status" value="1"/>
</dbReference>
<dbReference type="SUPFAM" id="SSF102215">
    <property type="entry name" value="Creatininase"/>
    <property type="match status" value="1"/>
</dbReference>
<evidence type="ECO:0000256" key="4">
    <source>
        <dbReference type="ARBA" id="ARBA00022833"/>
    </source>
</evidence>
<gene>
    <name evidence="6" type="ORF">SAMN05444158_6234</name>
</gene>
<keyword evidence="2" id="KW-0479">Metal-binding</keyword>
<evidence type="ECO:0000313" key="7">
    <source>
        <dbReference type="Proteomes" id="UP000243904"/>
    </source>
</evidence>
<organism evidence="6 7">
    <name type="scientific">Bradyrhizobium canariense</name>
    <dbReference type="NCBI Taxonomy" id="255045"/>
    <lineage>
        <taxon>Bacteria</taxon>
        <taxon>Pseudomonadati</taxon>
        <taxon>Pseudomonadota</taxon>
        <taxon>Alphaproteobacteria</taxon>
        <taxon>Hyphomicrobiales</taxon>
        <taxon>Nitrobacteraceae</taxon>
        <taxon>Bradyrhizobium</taxon>
    </lineage>
</organism>
<dbReference type="InterPro" id="IPR024087">
    <property type="entry name" value="Creatininase-like_sf"/>
</dbReference>
<evidence type="ECO:0000256" key="3">
    <source>
        <dbReference type="ARBA" id="ARBA00022801"/>
    </source>
</evidence>
<dbReference type="Pfam" id="PF02633">
    <property type="entry name" value="Creatininase"/>
    <property type="match status" value="1"/>
</dbReference>
<dbReference type="PANTHER" id="PTHR35005:SF1">
    <property type="entry name" value="2-AMINO-5-FORMYLAMINO-6-RIBOSYLAMINOPYRIMIDIN-4(3H)-ONE 5'-MONOPHOSPHATE DEFORMYLASE"/>
    <property type="match status" value="1"/>
</dbReference>
<dbReference type="Proteomes" id="UP000243904">
    <property type="component" value="Chromosome I"/>
</dbReference>
<accession>A0A1H2AKF5</accession>
<keyword evidence="4" id="KW-0862">Zinc</keyword>
<name>A0A1H2AKF5_9BRAD</name>
<dbReference type="GO" id="GO:0016811">
    <property type="term" value="F:hydrolase activity, acting on carbon-nitrogen (but not peptide) bonds, in linear amides"/>
    <property type="evidence" value="ECO:0007669"/>
    <property type="project" value="TreeGrafter"/>
</dbReference>
<dbReference type="EMBL" id="LT629750">
    <property type="protein sequence ID" value="SDT46344.1"/>
    <property type="molecule type" value="Genomic_DNA"/>
</dbReference>
<evidence type="ECO:0000313" key="6">
    <source>
        <dbReference type="EMBL" id="SDT46344.1"/>
    </source>
</evidence>
<sequence length="279" mass="30546">MSEPRSTEAHSIFQDTIANMTFPDLAKAAADRAVVLWGLGVIEQHGPHLPLGTDVYMPSELLRRVRKILASKGVASVIMPPFYWGVNQVSGLFPGSFMVRPEVMIELMVDLIKSLKKDSFSTLFCVSGHGDALHNRTIFDGVCRGADESGLSAHFVGAPSFFKRIGIDPASPRVLPTMTEVERNSKYFDVHAGEFETSSMWAVYPDLVKDELLPTLKSTDFGIEDLTEWRKGGEHALRKTPQGYLGDPAASSRELGERMMAEHAEIVAEAIAAKVAAVV</sequence>
<dbReference type="GO" id="GO:0009231">
    <property type="term" value="P:riboflavin biosynthetic process"/>
    <property type="evidence" value="ECO:0007669"/>
    <property type="project" value="TreeGrafter"/>
</dbReference>
<comment type="cofactor">
    <cofactor evidence="1">
        <name>Zn(2+)</name>
        <dbReference type="ChEBI" id="CHEBI:29105"/>
    </cofactor>
</comment>
<dbReference type="RefSeq" id="WP_167558927.1">
    <property type="nucleotide sequence ID" value="NZ_LT629750.1"/>
</dbReference>
<dbReference type="GO" id="GO:0046872">
    <property type="term" value="F:metal ion binding"/>
    <property type="evidence" value="ECO:0007669"/>
    <property type="project" value="UniProtKB-KW"/>
</dbReference>
<protein>
    <submittedName>
        <fullName evidence="6">Creatinine amidohydrolase</fullName>
    </submittedName>
</protein>
<keyword evidence="3 6" id="KW-0378">Hydrolase</keyword>
<dbReference type="Gene3D" id="3.40.50.10310">
    <property type="entry name" value="Creatininase"/>
    <property type="match status" value="1"/>
</dbReference>
<proteinExistence type="inferred from homology"/>
<dbReference type="AlphaFoldDB" id="A0A1H2AKF5"/>
<reference evidence="7" key="1">
    <citation type="submission" date="2016-10" db="EMBL/GenBank/DDBJ databases">
        <authorList>
            <person name="Varghese N."/>
            <person name="Submissions S."/>
        </authorList>
    </citation>
    <scope>NUCLEOTIDE SEQUENCE [LARGE SCALE GENOMIC DNA]</scope>
    <source>
        <strain evidence="7">GAS369</strain>
    </source>
</reference>
<evidence type="ECO:0000256" key="5">
    <source>
        <dbReference type="ARBA" id="ARBA00024029"/>
    </source>
</evidence>
<comment type="similarity">
    <text evidence="5">Belongs to the creatininase superfamily.</text>
</comment>
<keyword evidence="7" id="KW-1185">Reference proteome</keyword>
<evidence type="ECO:0000256" key="2">
    <source>
        <dbReference type="ARBA" id="ARBA00022723"/>
    </source>
</evidence>